<organism evidence="13 14">
    <name type="scientific">Mesorhabditis belari</name>
    <dbReference type="NCBI Taxonomy" id="2138241"/>
    <lineage>
        <taxon>Eukaryota</taxon>
        <taxon>Metazoa</taxon>
        <taxon>Ecdysozoa</taxon>
        <taxon>Nematoda</taxon>
        <taxon>Chromadorea</taxon>
        <taxon>Rhabditida</taxon>
        <taxon>Rhabditina</taxon>
        <taxon>Rhabditomorpha</taxon>
        <taxon>Rhabditoidea</taxon>
        <taxon>Rhabditidae</taxon>
        <taxon>Mesorhabditinae</taxon>
        <taxon>Mesorhabditis</taxon>
    </lineage>
</organism>
<dbReference type="GO" id="GO:0006281">
    <property type="term" value="P:DNA repair"/>
    <property type="evidence" value="ECO:0007669"/>
    <property type="project" value="UniProtKB-KW"/>
</dbReference>
<dbReference type="InterPro" id="IPR016024">
    <property type="entry name" value="ARM-type_fold"/>
</dbReference>
<dbReference type="PANTHER" id="PTHR32170">
    <property type="entry name" value="PROTEASOME ACTIVATOR COMPLEX SUBUNIT 4"/>
    <property type="match status" value="1"/>
</dbReference>
<feature type="domain" description="Proteasome activator complex subunit 4-like HEAT repeat-like" evidence="12">
    <location>
        <begin position="1223"/>
        <end position="1512"/>
    </location>
</feature>
<evidence type="ECO:0000259" key="10">
    <source>
        <dbReference type="Pfam" id="PF11919"/>
    </source>
</evidence>
<dbReference type="PANTHER" id="PTHR32170:SF4">
    <property type="entry name" value="DUF3437 DOMAIN-CONTAINING PROTEIN-RELATED"/>
    <property type="match status" value="1"/>
</dbReference>
<dbReference type="GO" id="GO:0005829">
    <property type="term" value="C:cytosol"/>
    <property type="evidence" value="ECO:0007669"/>
    <property type="project" value="TreeGrafter"/>
</dbReference>
<evidence type="ECO:0008006" key="15">
    <source>
        <dbReference type="Google" id="ProtNLM"/>
    </source>
</evidence>
<keyword evidence="7" id="KW-0234">DNA repair</keyword>
<dbReference type="GO" id="GO:0016504">
    <property type="term" value="F:peptidase activator activity"/>
    <property type="evidence" value="ECO:0007669"/>
    <property type="project" value="InterPro"/>
</dbReference>
<reference evidence="14" key="1">
    <citation type="submission" date="2024-02" db="UniProtKB">
        <authorList>
            <consortium name="WormBaseParasite"/>
        </authorList>
    </citation>
    <scope>IDENTIFICATION</scope>
</reference>
<evidence type="ECO:0000256" key="3">
    <source>
        <dbReference type="ARBA" id="ARBA00005739"/>
    </source>
</evidence>
<sequence>MVKRGGMICVTEGGEETLRNCWSSSQLININFSAYQHQLMDPLLVIEAKDVLEAQKSTDFHRPKKWLGMLPNPDLVERGADARLSQVTNGLAVALRENDPPAIEFYCAAMKSYIFRFSFRLPKKMITDMVPLLVQSATIPAQPPSLVYVIFETIQTLLQESGLTRSDMIISMKPLFDMLSGIIFGKKESQRILYSKISDPLISLKKFYSLQDVEELWKEKILPLLSPMVHGRQISIFFLIFMPTDLTQEEHRVYGASQWFPMIWNLFSSCKRKSQWTIKLVRIFYKLERDCPGLIDWRKYDEELFSCVLKCFQGHQKGSNIDRITLATNLAHLIAYRLGGDHSCFSHLQRILRFVGPLMHPSSDVDHTDIIFTFLQELTKKMLGRYRRERIKKHTVHLRSSEYHLGDEDLKTIVSSILPIILPSIFDKSHRTEPAIILKYLATFAPDMVLPEILKIVFPSLKANSEPHRLKQSLRCLEQVILLLCQEKSEMPTNFPALIDQKEIPNISIRCHVIFLLEGLLEGLDINDLGKTYLVVQIMSNIFYLVPTVDCTALAENDDPKIALTKEERTLCRLTARLPKIAENVLEKILSIVEGMGEDLQRSDECEIGADSEKMVRNEAFLRDDIDKLFSALFSNASKQTRVKHAHRIFLFVRSTVIAPSAAAKITQTLVRLTTFYVPEVAEELSMLICDKVIEELDEFTKSRAEKSNGALQWWSGLFESLLSRYYHLVNEKTREKMLKVIDDLLAKTDQPLYESGINALGGYLWCTSQSREAGYLAIYAEIDKPIEEWIPVRHWGELFDEDHQKAHWNVPTQAKIDFAQFIINDYFKKAVQRLKNSKDADSKALRRDICIVRSLFDTSKVLLPSIRNVEILMKEDDEMMIPLFVPRPTISEHALTLDGDDIREAFIGAMEVLIDQELEGRKDEAQLRLQIAQSPLTATNSSMDFGDNVTNQRDTVKELRARIQCEIHLSERAPSALVNAILELMHAEYKYFLPDGLFTSFHLRVLRILVKCSLSIYKEARRKARNDLVTMCDSHQEAKQYVIQPVIDVLEAVEKNDDQIVKAALHLICDLKLAAHPQAKYRNEIWKALLEMTVNNRPSIIRALGQILEDISEMSPLPQSGYPSSPIKEEREKAEKILSFDAQKFCDQLEKDDLWTFYKMEDFHNRYKEYQKKKIVEEIRSNEEFTKKLLNSCDSTLIHAMQRELAQQMLLATHHFLPTPAVLKVFLAYTSHDQSHTRCVAWQSIKLWLKINKPKMKKIEWTGPERNSSISPFACGIRSDNQFAAYAVERLPKDEETWNKTIFIKKRHGGYKWPSSPIKVEQGGCGLAESKVPEFDSVIIEFFTNSENIKKLMKIWTVNTNGKVNNYLWRSEHNHVATTIKYLIRNYEPVDGIQEIFTDNLKKLRTKKKKEEQRVAFDLFYGIVKGSRHHSFSRLEKLWSWLAPSFITLLDNIHSDESKETENYGNNTIKLLFKNEDLRRFWWLIEALVESINSTKTFENSWHYAFKTKLLSMSTWRETELRNRLIDRALDFLPITRKTGQREGIVKILTDAIRCGTDNIGNDFSTIPSTFQLGQIDQWIEVIYRKLADLLRNVEKSIDFPKLSSELAKLEIDGGIDCKFEQHLKELNQGSPISNDGLEDSISFKGLPTPPEEKDENLSPDFVTELSEKLSETQLDVAHKKPKVSPLASPVSLDFTISPLECTSLIEIIQGNQCDKAITYIRTLVELLTAYYKNSVFGTNEAILSTLPMILQISCDEPDRYLVLVGSDLKQLACTLAFEYIASHIDKKHTDLMLQTLEETFNSITLWKVKRGVLKFLRVAIIGNLFAFADKNQEQRVLGIVVKGLTDVQPEVQGKAVKCLMNLAYSGYFEVDHRFLEIFANLCTSSIKTISDGGLLAYCAIVEAFPFSCPQFLPKLITKLCSLPANPQSQVVKKFIAKALRDFRFTHRECWDETKRVLGIDLLYQVENACAPSYYA</sequence>
<evidence type="ECO:0000256" key="6">
    <source>
        <dbReference type="ARBA" id="ARBA00022763"/>
    </source>
</evidence>
<evidence type="ECO:0000256" key="8">
    <source>
        <dbReference type="ARBA" id="ARBA00023242"/>
    </source>
</evidence>
<evidence type="ECO:0000256" key="4">
    <source>
        <dbReference type="ARBA" id="ARBA00022490"/>
    </source>
</evidence>
<keyword evidence="6" id="KW-0227">DNA damage</keyword>
<dbReference type="Proteomes" id="UP000887575">
    <property type="component" value="Unassembled WGS sequence"/>
</dbReference>
<evidence type="ECO:0000259" key="12">
    <source>
        <dbReference type="Pfam" id="PF23096"/>
    </source>
</evidence>
<evidence type="ECO:0000313" key="13">
    <source>
        <dbReference type="Proteomes" id="UP000887575"/>
    </source>
</evidence>
<comment type="similarity">
    <text evidence="3">Belongs to the BLM10 family.</text>
</comment>
<name>A0AAF3EU48_9BILA</name>
<dbReference type="WBParaSite" id="MBELARI_LOCUS17686">
    <property type="protein sequence ID" value="MBELARI_LOCUS17686"/>
    <property type="gene ID" value="MBELARI_LOCUS17686"/>
</dbReference>
<evidence type="ECO:0000313" key="14">
    <source>
        <dbReference type="WBParaSite" id="MBELARI_LOCUS17686"/>
    </source>
</evidence>
<evidence type="ECO:0000259" key="11">
    <source>
        <dbReference type="Pfam" id="PF16507"/>
    </source>
</evidence>
<evidence type="ECO:0000256" key="5">
    <source>
        <dbReference type="ARBA" id="ARBA00022737"/>
    </source>
</evidence>
<feature type="domain" description="Proteasome activator complex subunit 4 C-terminal" evidence="10">
    <location>
        <begin position="1894"/>
        <end position="1977"/>
    </location>
</feature>
<evidence type="ECO:0000256" key="2">
    <source>
        <dbReference type="ARBA" id="ARBA00004496"/>
    </source>
</evidence>
<keyword evidence="8" id="KW-0539">Nucleus</keyword>
<accession>A0AAF3EU48</accession>
<comment type="subcellular location">
    <subcellularLocation>
        <location evidence="2">Cytoplasm</location>
    </subcellularLocation>
    <subcellularLocation>
        <location evidence="1">Nucleus speckle</location>
    </subcellularLocation>
</comment>
<protein>
    <recommendedName>
        <fullName evidence="15">Proteasome activator complex subunit 4</fullName>
    </recommendedName>
</protein>
<dbReference type="Pfam" id="PF16507">
    <property type="entry name" value="HEAT_PSME4_mid"/>
    <property type="match status" value="1"/>
</dbReference>
<dbReference type="InterPro" id="IPR035309">
    <property type="entry name" value="PSME4"/>
</dbReference>
<dbReference type="GO" id="GO:0070628">
    <property type="term" value="F:proteasome binding"/>
    <property type="evidence" value="ECO:0007669"/>
    <property type="project" value="InterPro"/>
</dbReference>
<evidence type="ECO:0000256" key="1">
    <source>
        <dbReference type="ARBA" id="ARBA00004324"/>
    </source>
</evidence>
<dbReference type="InterPro" id="IPR011989">
    <property type="entry name" value="ARM-like"/>
</dbReference>
<dbReference type="InterPro" id="IPR021843">
    <property type="entry name" value="PSME4_C"/>
</dbReference>
<keyword evidence="13" id="KW-1185">Reference proteome</keyword>
<dbReference type="GO" id="GO:0016607">
    <property type="term" value="C:nuclear speck"/>
    <property type="evidence" value="ECO:0007669"/>
    <property type="project" value="UniProtKB-SubCell"/>
</dbReference>
<keyword evidence="5" id="KW-0677">Repeat</keyword>
<dbReference type="Pfam" id="PF11919">
    <property type="entry name" value="PSME4_C"/>
    <property type="match status" value="1"/>
</dbReference>
<dbReference type="Pfam" id="PF23096">
    <property type="entry name" value="HEAT_PSME4"/>
    <property type="match status" value="1"/>
</dbReference>
<dbReference type="InterPro" id="IPR055455">
    <property type="entry name" value="HEAT_PSME4"/>
</dbReference>
<feature type="domain" description="Proteasome activator Blm10 middle HEAT repeats region" evidence="11">
    <location>
        <begin position="352"/>
        <end position="849"/>
    </location>
</feature>
<keyword evidence="4" id="KW-0963">Cytoplasm</keyword>
<dbReference type="GO" id="GO:0010499">
    <property type="term" value="P:proteasomal ubiquitin-independent protein catabolic process"/>
    <property type="evidence" value="ECO:0007669"/>
    <property type="project" value="TreeGrafter"/>
</dbReference>
<feature type="region of interest" description="Disordered" evidence="9">
    <location>
        <begin position="1631"/>
        <end position="1659"/>
    </location>
</feature>
<dbReference type="Gene3D" id="1.25.10.10">
    <property type="entry name" value="Leucine-rich Repeat Variant"/>
    <property type="match status" value="1"/>
</dbReference>
<dbReference type="InterPro" id="IPR032430">
    <property type="entry name" value="Blm10_mid"/>
</dbReference>
<evidence type="ECO:0000256" key="9">
    <source>
        <dbReference type="SAM" id="MobiDB-lite"/>
    </source>
</evidence>
<proteinExistence type="inferred from homology"/>
<dbReference type="SUPFAM" id="SSF48371">
    <property type="entry name" value="ARM repeat"/>
    <property type="match status" value="2"/>
</dbReference>
<evidence type="ECO:0000256" key="7">
    <source>
        <dbReference type="ARBA" id="ARBA00023204"/>
    </source>
</evidence>